<proteinExistence type="predicted"/>
<organism evidence="1">
    <name type="scientific">Brassica cretica</name>
    <name type="common">Mustard</name>
    <dbReference type="NCBI Taxonomy" id="69181"/>
    <lineage>
        <taxon>Eukaryota</taxon>
        <taxon>Viridiplantae</taxon>
        <taxon>Streptophyta</taxon>
        <taxon>Embryophyta</taxon>
        <taxon>Tracheophyta</taxon>
        <taxon>Spermatophyta</taxon>
        <taxon>Magnoliopsida</taxon>
        <taxon>eudicotyledons</taxon>
        <taxon>Gunneridae</taxon>
        <taxon>Pentapetalae</taxon>
        <taxon>rosids</taxon>
        <taxon>malvids</taxon>
        <taxon>Brassicales</taxon>
        <taxon>Brassicaceae</taxon>
        <taxon>Brassiceae</taxon>
        <taxon>Brassica</taxon>
    </lineage>
</organism>
<dbReference type="EMBL" id="QGKY02001925">
    <property type="protein sequence ID" value="KAF2547123.1"/>
    <property type="molecule type" value="Genomic_DNA"/>
</dbReference>
<sequence>MLSQYSGITVNGHQCCFIDDSPSSPRQLPFARQTDNSSFCTSKGSKITIFLQNVPEPVLRDMNCERVGEVGTRCRSSSSSEASLYSGCSNLWFTPAADRRDQSDFRRSLSLPALKLFSPN</sequence>
<protein>
    <submittedName>
        <fullName evidence="1">Uncharacterized protein</fullName>
    </submittedName>
</protein>
<accession>A0A8S9GML9</accession>
<name>A0A8S9GML9_BRACR</name>
<gene>
    <name evidence="1" type="ORF">F2Q70_00023305</name>
</gene>
<dbReference type="AlphaFoldDB" id="A0A8S9GML9"/>
<comment type="caution">
    <text evidence="1">The sequence shown here is derived from an EMBL/GenBank/DDBJ whole genome shotgun (WGS) entry which is preliminary data.</text>
</comment>
<reference evidence="1" key="1">
    <citation type="submission" date="2019-12" db="EMBL/GenBank/DDBJ databases">
        <title>Genome sequencing and annotation of Brassica cretica.</title>
        <authorList>
            <person name="Studholme D.J."/>
            <person name="Sarris P.F."/>
        </authorList>
    </citation>
    <scope>NUCLEOTIDE SEQUENCE</scope>
    <source>
        <strain evidence="1">PFS-102/07</strain>
        <tissue evidence="1">Leaf</tissue>
    </source>
</reference>
<evidence type="ECO:0000313" key="1">
    <source>
        <dbReference type="EMBL" id="KAF2547123.1"/>
    </source>
</evidence>